<keyword evidence="2" id="KW-1185">Reference proteome</keyword>
<dbReference type="InParanoid" id="A0A077ZV24"/>
<proteinExistence type="predicted"/>
<dbReference type="AlphaFoldDB" id="A0A077ZV24"/>
<reference evidence="1 2" key="1">
    <citation type="submission" date="2014-06" db="EMBL/GenBank/DDBJ databases">
        <authorList>
            <person name="Swart Estienne"/>
        </authorList>
    </citation>
    <scope>NUCLEOTIDE SEQUENCE [LARGE SCALE GENOMIC DNA]</scope>
    <source>
        <strain evidence="1 2">130c</strain>
    </source>
</reference>
<dbReference type="EMBL" id="CCKQ01002055">
    <property type="protein sequence ID" value="CDW73150.1"/>
    <property type="molecule type" value="Genomic_DNA"/>
</dbReference>
<protein>
    <submittedName>
        <fullName evidence="1">Uncharacterized protein</fullName>
    </submittedName>
</protein>
<dbReference type="Proteomes" id="UP000039865">
    <property type="component" value="Unassembled WGS sequence"/>
</dbReference>
<evidence type="ECO:0000313" key="1">
    <source>
        <dbReference type="EMBL" id="CDW73150.1"/>
    </source>
</evidence>
<evidence type="ECO:0000313" key="2">
    <source>
        <dbReference type="Proteomes" id="UP000039865"/>
    </source>
</evidence>
<accession>A0A077ZV24</accession>
<sequence>MEGKKYRFRHALCDFCGDYKGKRFEPLNQLVYCKTCILPNQKSKTINIRKLEWSALKILSQLFHLLKSQKTKFQLRMESVGYYSLELQRLLSEKLKILYLIEQIIKDGKVVGQIFKKVKAMHNSRLELIMTLNNRGDVFEPQLLDFRLEISFQLQQQYKESRKIIKKLRILQGNCNKISKQTGDLILTGKTKIKIKFKITDYDLLEYQIICIQSARSLIYVFTQTDILIFDPSKPKELAYTICFQEMYIQGCLNVVYNKWHKNLICLT</sequence>
<gene>
    <name evidence="1" type="primary">Contig1024.g1114</name>
    <name evidence="1" type="ORF">STYLEM_2126</name>
</gene>
<name>A0A077ZV24_STYLE</name>
<organism evidence="1 2">
    <name type="scientific">Stylonychia lemnae</name>
    <name type="common">Ciliate</name>
    <dbReference type="NCBI Taxonomy" id="5949"/>
    <lineage>
        <taxon>Eukaryota</taxon>
        <taxon>Sar</taxon>
        <taxon>Alveolata</taxon>
        <taxon>Ciliophora</taxon>
        <taxon>Intramacronucleata</taxon>
        <taxon>Spirotrichea</taxon>
        <taxon>Stichotrichia</taxon>
        <taxon>Sporadotrichida</taxon>
        <taxon>Oxytrichidae</taxon>
        <taxon>Stylonychinae</taxon>
        <taxon>Stylonychia</taxon>
    </lineage>
</organism>